<keyword evidence="4 7" id="KW-0812">Transmembrane</keyword>
<evidence type="ECO:0000256" key="1">
    <source>
        <dbReference type="ARBA" id="ARBA00004127"/>
    </source>
</evidence>
<proteinExistence type="inferred from homology"/>
<dbReference type="Gene3D" id="1.20.1250.20">
    <property type="entry name" value="MFS general substrate transporter like domains"/>
    <property type="match status" value="1"/>
</dbReference>
<evidence type="ECO:0000256" key="4">
    <source>
        <dbReference type="ARBA" id="ARBA00022692"/>
    </source>
</evidence>
<keyword evidence="7" id="KW-0458">Lysosome</keyword>
<dbReference type="GO" id="GO:0005765">
    <property type="term" value="C:lysosomal membrane"/>
    <property type="evidence" value="ECO:0007669"/>
    <property type="project" value="UniProtKB-SubCell"/>
</dbReference>
<evidence type="ECO:0000313" key="9">
    <source>
        <dbReference type="EMBL" id="KAK2718638.1"/>
    </source>
</evidence>
<feature type="transmembrane region" description="Helical" evidence="7">
    <location>
        <begin position="196"/>
        <end position="219"/>
    </location>
</feature>
<feature type="transmembrane region" description="Helical" evidence="7">
    <location>
        <begin position="163"/>
        <end position="184"/>
    </location>
</feature>
<feature type="transmembrane region" description="Helical" evidence="7">
    <location>
        <begin position="225"/>
        <end position="243"/>
    </location>
</feature>
<sequence length="456" mass="51376">RRQSCSELGERQQKTPEPKCTKPWTIGPMVEFISIQWKTRRILLNLMESGEKVRNLIAFWLLGLCNNYAYVVMLSAAHDILSSDFSNSTTLTVNEIREISNSTRDCNKMSTAAILLADIAPSFLVKVFAPFILTFTRCRVVVMSLLTTASFLLVSFSTELWMAFLGVVCAAISGGLGEVTLLQYSARYNKNVVSTWASGTGGSGIFGALSYAGLTLVGFSPRHTLLLMLVVPFILIVSFFFVLERKRRPLRIVSVNSDGEPLLDEEEEVREPKEDYLSTEPELYTFKEKINMIPTLLKYMIPVGLVYLFEYTINQGMLELVYFPDAWLDHSSQYRWFLVTYQLGVFIARSSVNLIHIQKIWILTIFQFVNLILLSYEAVFLYLPSIWIAFIIVFWEGLIGGAAYVNTFYKISHELSGPRREFAMGATSLADCIGILTAAAVSMPIHTLLCSLPVPE</sequence>
<keyword evidence="10" id="KW-1185">Reference proteome</keyword>
<dbReference type="GO" id="GO:0007040">
    <property type="term" value="P:lysosome organization"/>
    <property type="evidence" value="ECO:0007669"/>
    <property type="project" value="TreeGrafter"/>
</dbReference>
<dbReference type="PRINTS" id="PR01315">
    <property type="entry name" value="BATTENIN"/>
</dbReference>
<comment type="caution">
    <text evidence="9">The sequence shown here is derived from an EMBL/GenBank/DDBJ whole genome shotgun (WGS) entry which is preliminary data.</text>
</comment>
<dbReference type="PIRSF" id="PIRSF015974">
    <property type="entry name" value="CLN3_BTN1"/>
    <property type="match status" value="1"/>
</dbReference>
<evidence type="ECO:0000256" key="3">
    <source>
        <dbReference type="ARBA" id="ARBA00022448"/>
    </source>
</evidence>
<feature type="transmembrane region" description="Helical" evidence="7">
    <location>
        <begin position="56"/>
        <end position="77"/>
    </location>
</feature>
<feature type="transmembrane region" description="Helical" evidence="7">
    <location>
        <begin position="333"/>
        <end position="348"/>
    </location>
</feature>
<dbReference type="InterPro" id="IPR018460">
    <property type="entry name" value="Battenin_disease_Cln3_subgr"/>
</dbReference>
<dbReference type="EMBL" id="JAVRJZ010000009">
    <property type="protein sequence ID" value="KAK2718638.1"/>
    <property type="molecule type" value="Genomic_DNA"/>
</dbReference>
<dbReference type="Proteomes" id="UP001187531">
    <property type="component" value="Unassembled WGS sequence"/>
</dbReference>
<keyword evidence="6 7" id="KW-0472">Membrane</keyword>
<feature type="transmembrane region" description="Helical" evidence="7">
    <location>
        <begin position="140"/>
        <end position="157"/>
    </location>
</feature>
<accession>A0AA88I0E3</accession>
<dbReference type="InterPro" id="IPR003492">
    <property type="entry name" value="Battenin_disease_Cln3"/>
</dbReference>
<organism evidence="9 10">
    <name type="scientific">Artemia franciscana</name>
    <name type="common">Brine shrimp</name>
    <name type="synonym">Artemia sanfranciscana</name>
    <dbReference type="NCBI Taxonomy" id="6661"/>
    <lineage>
        <taxon>Eukaryota</taxon>
        <taxon>Metazoa</taxon>
        <taxon>Ecdysozoa</taxon>
        <taxon>Arthropoda</taxon>
        <taxon>Crustacea</taxon>
        <taxon>Branchiopoda</taxon>
        <taxon>Anostraca</taxon>
        <taxon>Artemiidae</taxon>
        <taxon>Artemia</taxon>
    </lineage>
</organism>
<gene>
    <name evidence="9" type="ORF">QYM36_005845</name>
</gene>
<dbReference type="SUPFAM" id="SSF103473">
    <property type="entry name" value="MFS general substrate transporter"/>
    <property type="match status" value="1"/>
</dbReference>
<reference evidence="9" key="1">
    <citation type="submission" date="2023-07" db="EMBL/GenBank/DDBJ databases">
        <title>Chromosome-level genome assembly of Artemia franciscana.</title>
        <authorList>
            <person name="Jo E."/>
        </authorList>
    </citation>
    <scope>NUCLEOTIDE SEQUENCE</scope>
    <source>
        <tissue evidence="9">Whole body</tissue>
    </source>
</reference>
<dbReference type="PANTHER" id="PTHR10981">
    <property type="entry name" value="BATTENIN"/>
    <property type="match status" value="1"/>
</dbReference>
<dbReference type="GO" id="GO:0012505">
    <property type="term" value="C:endomembrane system"/>
    <property type="evidence" value="ECO:0007669"/>
    <property type="project" value="UniProtKB-SubCell"/>
</dbReference>
<feature type="transmembrane region" description="Helical" evidence="7">
    <location>
        <begin position="360"/>
        <end position="380"/>
    </location>
</feature>
<feature type="transmembrane region" description="Helical" evidence="7">
    <location>
        <begin position="429"/>
        <end position="449"/>
    </location>
</feature>
<feature type="transmembrane region" description="Helical" evidence="7">
    <location>
        <begin position="386"/>
        <end position="409"/>
    </location>
</feature>
<dbReference type="Pfam" id="PF02487">
    <property type="entry name" value="CLN3"/>
    <property type="match status" value="1"/>
</dbReference>
<dbReference type="PANTHER" id="PTHR10981:SF0">
    <property type="entry name" value="BATTENIN"/>
    <property type="match status" value="1"/>
</dbReference>
<evidence type="ECO:0000256" key="7">
    <source>
        <dbReference type="RuleBase" id="RU361113"/>
    </source>
</evidence>
<name>A0AA88I0E3_ARTSF</name>
<feature type="non-terminal residue" evidence="9">
    <location>
        <position position="1"/>
    </location>
</feature>
<dbReference type="InterPro" id="IPR036259">
    <property type="entry name" value="MFS_trans_sf"/>
</dbReference>
<comment type="similarity">
    <text evidence="2 7">Belongs to the battenin family.</text>
</comment>
<comment type="subcellular location">
    <subcellularLocation>
        <location evidence="1">Endomembrane system</location>
        <topology evidence="1">Multi-pass membrane protein</topology>
    </subcellularLocation>
    <subcellularLocation>
        <location evidence="7">Lysosome membrane</location>
        <topology evidence="7">Multi-pass membrane protein</topology>
    </subcellularLocation>
</comment>
<evidence type="ECO:0000313" key="10">
    <source>
        <dbReference type="Proteomes" id="UP001187531"/>
    </source>
</evidence>
<feature type="transmembrane region" description="Helical" evidence="7">
    <location>
        <begin position="296"/>
        <end position="313"/>
    </location>
</feature>
<keyword evidence="3" id="KW-0813">Transport</keyword>
<dbReference type="AlphaFoldDB" id="A0AA88I0E3"/>
<evidence type="ECO:0000256" key="8">
    <source>
        <dbReference type="SAM" id="MobiDB-lite"/>
    </source>
</evidence>
<protein>
    <recommendedName>
        <fullName evidence="7">Battenin</fullName>
    </recommendedName>
</protein>
<evidence type="ECO:0000256" key="6">
    <source>
        <dbReference type="ARBA" id="ARBA00023136"/>
    </source>
</evidence>
<feature type="transmembrane region" description="Helical" evidence="7">
    <location>
        <begin position="112"/>
        <end position="133"/>
    </location>
</feature>
<evidence type="ECO:0000256" key="2">
    <source>
        <dbReference type="ARBA" id="ARBA00007467"/>
    </source>
</evidence>
<evidence type="ECO:0000256" key="5">
    <source>
        <dbReference type="ARBA" id="ARBA00022989"/>
    </source>
</evidence>
<keyword evidence="5 7" id="KW-1133">Transmembrane helix</keyword>
<feature type="region of interest" description="Disordered" evidence="8">
    <location>
        <begin position="1"/>
        <end position="20"/>
    </location>
</feature>
<feature type="compositionally biased region" description="Basic and acidic residues" evidence="8">
    <location>
        <begin position="8"/>
        <end position="20"/>
    </location>
</feature>
<dbReference type="GO" id="GO:0051453">
    <property type="term" value="P:regulation of intracellular pH"/>
    <property type="evidence" value="ECO:0007669"/>
    <property type="project" value="TreeGrafter"/>
</dbReference>